<sequence>MSRFTANLNRTDFRSIGRTIGALFLMTLLVGCGSESSTSTVGSDASERQHAEPRELIAFTTAIHNYSNTVSIDQ</sequence>
<protein>
    <submittedName>
        <fullName evidence="1">Uncharacterized protein</fullName>
    </submittedName>
</protein>
<reference evidence="1 2" key="1">
    <citation type="submission" date="2019-02" db="EMBL/GenBank/DDBJ databases">
        <title>Deep-cultivation of Planctomycetes and their phenomic and genomic characterization uncovers novel biology.</title>
        <authorList>
            <person name="Wiegand S."/>
            <person name="Jogler M."/>
            <person name="Boedeker C."/>
            <person name="Pinto D."/>
            <person name="Vollmers J."/>
            <person name="Rivas-Marin E."/>
            <person name="Kohn T."/>
            <person name="Peeters S.H."/>
            <person name="Heuer A."/>
            <person name="Rast P."/>
            <person name="Oberbeckmann S."/>
            <person name="Bunk B."/>
            <person name="Jeske O."/>
            <person name="Meyerdierks A."/>
            <person name="Storesund J.E."/>
            <person name="Kallscheuer N."/>
            <person name="Luecker S."/>
            <person name="Lage O.M."/>
            <person name="Pohl T."/>
            <person name="Merkel B.J."/>
            <person name="Hornburger P."/>
            <person name="Mueller R.-W."/>
            <person name="Bruemmer F."/>
            <person name="Labrenz M."/>
            <person name="Spormann A.M."/>
            <person name="Op den Camp H."/>
            <person name="Overmann J."/>
            <person name="Amann R."/>
            <person name="Jetten M.S.M."/>
            <person name="Mascher T."/>
            <person name="Medema M.H."/>
            <person name="Devos D.P."/>
            <person name="Kaster A.-K."/>
            <person name="Ovreas L."/>
            <person name="Rohde M."/>
            <person name="Galperin M.Y."/>
            <person name="Jogler C."/>
        </authorList>
    </citation>
    <scope>NUCLEOTIDE SEQUENCE [LARGE SCALE GENOMIC DNA]</scope>
    <source>
        <strain evidence="1 2">EC9</strain>
    </source>
</reference>
<dbReference type="KEGG" id="ruv:EC9_29770"/>
<dbReference type="EMBL" id="CP036261">
    <property type="protein sequence ID" value="QDS88782.1"/>
    <property type="molecule type" value="Genomic_DNA"/>
</dbReference>
<evidence type="ECO:0000313" key="2">
    <source>
        <dbReference type="Proteomes" id="UP000319557"/>
    </source>
</evidence>
<name>A0A517M1M9_9BACT</name>
<evidence type="ECO:0000313" key="1">
    <source>
        <dbReference type="EMBL" id="QDS88782.1"/>
    </source>
</evidence>
<dbReference type="AlphaFoldDB" id="A0A517M1M9"/>
<dbReference type="Proteomes" id="UP000319557">
    <property type="component" value="Chromosome"/>
</dbReference>
<accession>A0A517M1M9</accession>
<gene>
    <name evidence="1" type="ORF">EC9_29770</name>
</gene>
<keyword evidence="2" id="KW-1185">Reference proteome</keyword>
<dbReference type="PROSITE" id="PS51257">
    <property type="entry name" value="PROKAR_LIPOPROTEIN"/>
    <property type="match status" value="1"/>
</dbReference>
<organism evidence="1 2">
    <name type="scientific">Rosistilla ulvae</name>
    <dbReference type="NCBI Taxonomy" id="1930277"/>
    <lineage>
        <taxon>Bacteria</taxon>
        <taxon>Pseudomonadati</taxon>
        <taxon>Planctomycetota</taxon>
        <taxon>Planctomycetia</taxon>
        <taxon>Pirellulales</taxon>
        <taxon>Pirellulaceae</taxon>
        <taxon>Rosistilla</taxon>
    </lineage>
</organism>
<proteinExistence type="predicted"/>